<organism evidence="9 10">
    <name type="scientific">Trichomonascus ciferrii</name>
    <dbReference type="NCBI Taxonomy" id="44093"/>
    <lineage>
        <taxon>Eukaryota</taxon>
        <taxon>Fungi</taxon>
        <taxon>Dikarya</taxon>
        <taxon>Ascomycota</taxon>
        <taxon>Saccharomycotina</taxon>
        <taxon>Dipodascomycetes</taxon>
        <taxon>Dipodascales</taxon>
        <taxon>Trichomonascaceae</taxon>
        <taxon>Trichomonascus</taxon>
        <taxon>Trichomonascus ciferrii complex</taxon>
    </lineage>
</organism>
<dbReference type="GO" id="GO:0140042">
    <property type="term" value="P:lipid droplet formation"/>
    <property type="evidence" value="ECO:0007669"/>
    <property type="project" value="UniProtKB-ARBA"/>
</dbReference>
<keyword evidence="3" id="KW-0256">Endoplasmic reticulum</keyword>
<name>A0A642V110_9ASCO</name>
<dbReference type="OrthoDB" id="3990054at2759"/>
<evidence type="ECO:0000256" key="5">
    <source>
        <dbReference type="ARBA" id="ARBA00023098"/>
    </source>
</evidence>
<dbReference type="PANTHER" id="PTHR21212">
    <property type="entry name" value="BERNARDINELLI-SEIP CONGENITAL LIPODYSTROPHY 2 HOMOLOG BSCL2 PROTEIN"/>
    <property type="match status" value="1"/>
</dbReference>
<dbReference type="GO" id="GO:0005789">
    <property type="term" value="C:endoplasmic reticulum membrane"/>
    <property type="evidence" value="ECO:0007669"/>
    <property type="project" value="UniProtKB-SubCell"/>
</dbReference>
<evidence type="ECO:0000256" key="8">
    <source>
        <dbReference type="SAM" id="Phobius"/>
    </source>
</evidence>
<evidence type="ECO:0000256" key="4">
    <source>
        <dbReference type="ARBA" id="ARBA00022989"/>
    </source>
</evidence>
<comment type="subcellular location">
    <subcellularLocation>
        <location evidence="1">Endoplasmic reticulum membrane</location>
        <topology evidence="1">Multi-pass membrane protein</topology>
    </subcellularLocation>
</comment>
<evidence type="ECO:0000313" key="10">
    <source>
        <dbReference type="Proteomes" id="UP000761534"/>
    </source>
</evidence>
<keyword evidence="10" id="KW-1185">Reference proteome</keyword>
<keyword evidence="5" id="KW-0443">Lipid metabolism</keyword>
<dbReference type="VEuPathDB" id="FungiDB:TRICI_004433"/>
<feature type="region of interest" description="Disordered" evidence="7">
    <location>
        <begin position="210"/>
        <end position="315"/>
    </location>
</feature>
<evidence type="ECO:0000256" key="7">
    <source>
        <dbReference type="SAM" id="MobiDB-lite"/>
    </source>
</evidence>
<evidence type="ECO:0000256" key="2">
    <source>
        <dbReference type="ARBA" id="ARBA00022692"/>
    </source>
</evidence>
<reference evidence="9" key="1">
    <citation type="journal article" date="2019" name="G3 (Bethesda)">
        <title>Genome Assemblies of Two Rare Opportunistic Yeast Pathogens: Diutina rugosa (syn. Candida rugosa) and Trichomonascus ciferrii (syn. Candida ciferrii).</title>
        <authorList>
            <person name="Mixao V."/>
            <person name="Saus E."/>
            <person name="Hansen A.P."/>
            <person name="Lass-Florl C."/>
            <person name="Gabaldon T."/>
        </authorList>
    </citation>
    <scope>NUCLEOTIDE SEQUENCE</scope>
    <source>
        <strain evidence="9">CBS 4856</strain>
    </source>
</reference>
<evidence type="ECO:0000256" key="3">
    <source>
        <dbReference type="ARBA" id="ARBA00022824"/>
    </source>
</evidence>
<keyword evidence="4 8" id="KW-1133">Transmembrane helix</keyword>
<sequence>MAPVFYYVAYQVYVPYPSISLPVDVQFGRDNASAVVDTTEVASRFANTDYYLSVVLDLPRDSHNSQLGNFMVSTELLTECHSHKRSRFSILPYKSTQLEFLDTALFAPLYLFDFASQSSTIDLEMFDWPRKTTLAPIVVALDRLVNLNSLHLVWHVRWRGVRWFMYKYPVSAFLLGCIFFISIELLSAALVAILILVFFGPQQDEQEQTIFQPPQLIKRVPTPSPPTAEPPKDEQIESVLSSISPPESLTSSYSDSDTETDTETDATSYSARLRGIDILPTPDPEPSPLSSYNESAHSSRSMSTPNTTPYPDFSK</sequence>
<dbReference type="EMBL" id="SWFS01000336">
    <property type="protein sequence ID" value="KAA8909598.1"/>
    <property type="molecule type" value="Genomic_DNA"/>
</dbReference>
<feature type="compositionally biased region" description="Low complexity" evidence="7">
    <location>
        <begin position="240"/>
        <end position="255"/>
    </location>
</feature>
<dbReference type="GO" id="GO:0006629">
    <property type="term" value="P:lipid metabolic process"/>
    <property type="evidence" value="ECO:0007669"/>
    <property type="project" value="UniProtKB-KW"/>
</dbReference>
<evidence type="ECO:0000256" key="6">
    <source>
        <dbReference type="ARBA" id="ARBA00023136"/>
    </source>
</evidence>
<accession>A0A642V110</accession>
<dbReference type="InterPro" id="IPR009617">
    <property type="entry name" value="Seipin"/>
</dbReference>
<evidence type="ECO:0008006" key="11">
    <source>
        <dbReference type="Google" id="ProtNLM"/>
    </source>
</evidence>
<keyword evidence="2 8" id="KW-0812">Transmembrane</keyword>
<dbReference type="PANTHER" id="PTHR21212:SF0">
    <property type="entry name" value="SEIPIN"/>
    <property type="match status" value="1"/>
</dbReference>
<evidence type="ECO:0000256" key="1">
    <source>
        <dbReference type="ARBA" id="ARBA00004477"/>
    </source>
</evidence>
<keyword evidence="6 8" id="KW-0472">Membrane</keyword>
<dbReference type="AlphaFoldDB" id="A0A642V110"/>
<dbReference type="Pfam" id="PF06775">
    <property type="entry name" value="Seipin"/>
    <property type="match status" value="1"/>
</dbReference>
<feature type="transmembrane region" description="Helical" evidence="8">
    <location>
        <begin position="172"/>
        <end position="199"/>
    </location>
</feature>
<proteinExistence type="predicted"/>
<feature type="compositionally biased region" description="Polar residues" evidence="7">
    <location>
        <begin position="288"/>
        <end position="309"/>
    </location>
</feature>
<dbReference type="CDD" id="cd23995">
    <property type="entry name" value="Seipin_BSCL2_like"/>
    <property type="match status" value="1"/>
</dbReference>
<protein>
    <recommendedName>
        <fullName evidence="11">Seipin</fullName>
    </recommendedName>
</protein>
<gene>
    <name evidence="9" type="ORF">TRICI_004433</name>
</gene>
<dbReference type="Proteomes" id="UP000761534">
    <property type="component" value="Unassembled WGS sequence"/>
</dbReference>
<evidence type="ECO:0000313" key="9">
    <source>
        <dbReference type="EMBL" id="KAA8909598.1"/>
    </source>
</evidence>
<comment type="caution">
    <text evidence="9">The sequence shown here is derived from an EMBL/GenBank/DDBJ whole genome shotgun (WGS) entry which is preliminary data.</text>
</comment>